<evidence type="ECO:0000256" key="1">
    <source>
        <dbReference type="SAM" id="MobiDB-lite"/>
    </source>
</evidence>
<keyword evidence="3" id="KW-1185">Reference proteome</keyword>
<accession>A0ABR4LKW4</accession>
<feature type="region of interest" description="Disordered" evidence="1">
    <location>
        <begin position="222"/>
        <end position="293"/>
    </location>
</feature>
<dbReference type="RefSeq" id="XP_070884173.1">
    <property type="nucleotide sequence ID" value="XM_071033399.1"/>
</dbReference>
<sequence>MYRQLPSQEYQTSLNAAILASALQNGRPSRPISWHPALRQQEYRSHFFSPTTTVNSRNLPATRAYPQPRQILTGAFEDESVLQSFASSGISTSHMESFGLSTADSHLPIQHPTNLQVSNPQLDGASWNEPTSGIPSDAQLISNEWPFDMMSINQSISSVGAPASINGSVSSPGRLTEPDTPDLLPIQQFGDYADGQSVSVLEKPEPEDELVGMGLYNHPESFAEGPSLGMNGKGLKLEETFTPSSDNEADENDDEDDKQQESEETLSRVNNSSQTQQRIAPLFEVNKQPNKPAESMMQKSFFFEDDVGLQQRVVTDPQQSFNIGSTSCMNYGYGWI</sequence>
<dbReference type="Proteomes" id="UP001610432">
    <property type="component" value="Unassembled WGS sequence"/>
</dbReference>
<reference evidence="2 3" key="1">
    <citation type="submission" date="2024-07" db="EMBL/GenBank/DDBJ databases">
        <title>Section-level genome sequencing and comparative genomics of Aspergillus sections Usti and Cavernicolus.</title>
        <authorList>
            <consortium name="Lawrence Berkeley National Laboratory"/>
            <person name="Nybo J.L."/>
            <person name="Vesth T.C."/>
            <person name="Theobald S."/>
            <person name="Frisvad J.C."/>
            <person name="Larsen T.O."/>
            <person name="Kjaerboelling I."/>
            <person name="Rothschild-Mancinelli K."/>
            <person name="Lyhne E.K."/>
            <person name="Kogle M.E."/>
            <person name="Barry K."/>
            <person name="Clum A."/>
            <person name="Na H."/>
            <person name="Ledsgaard L."/>
            <person name="Lin J."/>
            <person name="Lipzen A."/>
            <person name="Kuo A."/>
            <person name="Riley R."/>
            <person name="Mondo S."/>
            <person name="Labutti K."/>
            <person name="Haridas S."/>
            <person name="Pangalinan J."/>
            <person name="Salamov A.A."/>
            <person name="Simmons B.A."/>
            <person name="Magnuson J.K."/>
            <person name="Chen J."/>
            <person name="Drula E."/>
            <person name="Henrissat B."/>
            <person name="Wiebenga A."/>
            <person name="Lubbers R.J."/>
            <person name="Gomes A.C."/>
            <person name="Macurrencykelacurrency M.R."/>
            <person name="Stajich J."/>
            <person name="Grigoriev I.V."/>
            <person name="Mortensen U.H."/>
            <person name="De Vries R.P."/>
            <person name="Baker S.E."/>
            <person name="Andersen M.R."/>
        </authorList>
    </citation>
    <scope>NUCLEOTIDE SEQUENCE [LARGE SCALE GENOMIC DNA]</scope>
    <source>
        <strain evidence="2 3">CBS 449.75</strain>
    </source>
</reference>
<organism evidence="2 3">
    <name type="scientific">Aspergillus lucknowensis</name>
    <dbReference type="NCBI Taxonomy" id="176173"/>
    <lineage>
        <taxon>Eukaryota</taxon>
        <taxon>Fungi</taxon>
        <taxon>Dikarya</taxon>
        <taxon>Ascomycota</taxon>
        <taxon>Pezizomycotina</taxon>
        <taxon>Eurotiomycetes</taxon>
        <taxon>Eurotiomycetidae</taxon>
        <taxon>Eurotiales</taxon>
        <taxon>Aspergillaceae</taxon>
        <taxon>Aspergillus</taxon>
        <taxon>Aspergillus subgen. Nidulantes</taxon>
    </lineage>
</organism>
<name>A0ABR4LKW4_9EURO</name>
<feature type="compositionally biased region" description="Polar residues" evidence="1">
    <location>
        <begin position="267"/>
        <end position="278"/>
    </location>
</feature>
<gene>
    <name evidence="2" type="ORF">BJX67DRAFT_383185</name>
</gene>
<proteinExistence type="predicted"/>
<comment type="caution">
    <text evidence="2">The sequence shown here is derived from an EMBL/GenBank/DDBJ whole genome shotgun (WGS) entry which is preliminary data.</text>
</comment>
<evidence type="ECO:0000313" key="2">
    <source>
        <dbReference type="EMBL" id="KAL2865194.1"/>
    </source>
</evidence>
<dbReference type="GeneID" id="98148471"/>
<protein>
    <submittedName>
        <fullName evidence="2">Uncharacterized protein</fullName>
    </submittedName>
</protein>
<evidence type="ECO:0000313" key="3">
    <source>
        <dbReference type="Proteomes" id="UP001610432"/>
    </source>
</evidence>
<feature type="compositionally biased region" description="Acidic residues" evidence="1">
    <location>
        <begin position="247"/>
        <end position="264"/>
    </location>
</feature>
<dbReference type="EMBL" id="JBFXLQ010000034">
    <property type="protein sequence ID" value="KAL2865194.1"/>
    <property type="molecule type" value="Genomic_DNA"/>
</dbReference>